<evidence type="ECO:0000256" key="6">
    <source>
        <dbReference type="ARBA" id="ARBA00023316"/>
    </source>
</evidence>
<keyword evidence="3 7" id="KW-0133">Cell shape</keyword>
<dbReference type="GO" id="GO:0071555">
    <property type="term" value="P:cell wall organization"/>
    <property type="evidence" value="ECO:0007669"/>
    <property type="project" value="UniProtKB-KW"/>
</dbReference>
<dbReference type="GO" id="GO:0008881">
    <property type="term" value="F:glutamate racemase activity"/>
    <property type="evidence" value="ECO:0007669"/>
    <property type="project" value="UniProtKB-UniRule"/>
</dbReference>
<dbReference type="Proteomes" id="UP000074119">
    <property type="component" value="Chromosome"/>
</dbReference>
<evidence type="ECO:0000256" key="2">
    <source>
        <dbReference type="ARBA" id="ARBA00013090"/>
    </source>
</evidence>
<feature type="active site" description="Proton donor/acceptor" evidence="7">
    <location>
        <position position="192"/>
    </location>
</feature>
<dbReference type="PROSITE" id="PS00923">
    <property type="entry name" value="ASP_GLU_RACEMASE_1"/>
    <property type="match status" value="1"/>
</dbReference>
<dbReference type="KEGG" id="zal:AZF00_00480"/>
<evidence type="ECO:0000313" key="8">
    <source>
        <dbReference type="EMBL" id="AMO66865.1"/>
    </source>
</evidence>
<dbReference type="InterPro" id="IPR033134">
    <property type="entry name" value="Asp/Glu_racemase_AS_2"/>
</dbReference>
<feature type="active site" description="Proton donor/acceptor" evidence="7">
    <location>
        <position position="78"/>
    </location>
</feature>
<feature type="binding site" evidence="7">
    <location>
        <begin position="46"/>
        <end position="47"/>
    </location>
    <ligand>
        <name>substrate</name>
    </ligand>
</feature>
<dbReference type="PANTHER" id="PTHR21198:SF2">
    <property type="entry name" value="GLUTAMATE RACEMASE"/>
    <property type="match status" value="1"/>
</dbReference>
<dbReference type="Gene3D" id="3.40.50.1860">
    <property type="match status" value="2"/>
</dbReference>
<dbReference type="EMBL" id="CP014544">
    <property type="protein sequence ID" value="AMO66865.1"/>
    <property type="molecule type" value="Genomic_DNA"/>
</dbReference>
<organism evidence="8 9">
    <name type="scientific">Zhongshania aliphaticivorans</name>
    <dbReference type="NCBI Taxonomy" id="1470434"/>
    <lineage>
        <taxon>Bacteria</taxon>
        <taxon>Pseudomonadati</taxon>
        <taxon>Pseudomonadota</taxon>
        <taxon>Gammaproteobacteria</taxon>
        <taxon>Cellvibrionales</taxon>
        <taxon>Spongiibacteraceae</taxon>
        <taxon>Zhongshania</taxon>
    </lineage>
</organism>
<feature type="binding site" evidence="7">
    <location>
        <begin position="193"/>
        <end position="194"/>
    </location>
    <ligand>
        <name>substrate</name>
    </ligand>
</feature>
<comment type="function">
    <text evidence="7">Provides the (R)-glutamate required for cell wall biosynthesis.</text>
</comment>
<feature type="binding site" evidence="7">
    <location>
        <begin position="79"/>
        <end position="80"/>
    </location>
    <ligand>
        <name>substrate</name>
    </ligand>
</feature>
<dbReference type="PROSITE" id="PS00924">
    <property type="entry name" value="ASP_GLU_RACEMASE_2"/>
    <property type="match status" value="1"/>
</dbReference>
<dbReference type="Pfam" id="PF01177">
    <property type="entry name" value="Asp_Glu_race"/>
    <property type="match status" value="1"/>
</dbReference>
<dbReference type="InterPro" id="IPR001920">
    <property type="entry name" value="Asp/Glu_race"/>
</dbReference>
<dbReference type="SUPFAM" id="SSF53681">
    <property type="entry name" value="Aspartate/glutamate racemase"/>
    <property type="match status" value="2"/>
</dbReference>
<dbReference type="InterPro" id="IPR004391">
    <property type="entry name" value="Glu_race"/>
</dbReference>
<comment type="catalytic activity">
    <reaction evidence="1 7">
        <text>L-glutamate = D-glutamate</text>
        <dbReference type="Rhea" id="RHEA:12813"/>
        <dbReference type="ChEBI" id="CHEBI:29985"/>
        <dbReference type="ChEBI" id="CHEBI:29986"/>
        <dbReference type="EC" id="5.1.1.3"/>
    </reaction>
</comment>
<reference evidence="8 9" key="1">
    <citation type="submission" date="2015-12" db="EMBL/GenBank/DDBJ databases">
        <authorList>
            <person name="Shamseldin A."/>
            <person name="Moawad H."/>
            <person name="Abd El-Rahim W.M."/>
            <person name="Sadowsky M.J."/>
        </authorList>
    </citation>
    <scope>NUCLEOTIDE SEQUENCE [LARGE SCALE GENOMIC DNA]</scope>
    <source>
        <strain evidence="8 9">SM2</strain>
    </source>
</reference>
<evidence type="ECO:0000256" key="7">
    <source>
        <dbReference type="HAMAP-Rule" id="MF_00258"/>
    </source>
</evidence>
<dbReference type="GO" id="GO:0009252">
    <property type="term" value="P:peptidoglycan biosynthetic process"/>
    <property type="evidence" value="ECO:0007669"/>
    <property type="project" value="UniProtKB-UniRule"/>
</dbReference>
<name>A0A127M0X1_9GAMM</name>
<dbReference type="RefSeq" id="WP_008253278.1">
    <property type="nucleotide sequence ID" value="NZ_CP014544.1"/>
</dbReference>
<evidence type="ECO:0000256" key="3">
    <source>
        <dbReference type="ARBA" id="ARBA00022960"/>
    </source>
</evidence>
<gene>
    <name evidence="7" type="primary">murI</name>
    <name evidence="8" type="ORF">AZF00_00480</name>
</gene>
<dbReference type="AlphaFoldDB" id="A0A127M0X1"/>
<evidence type="ECO:0000256" key="4">
    <source>
        <dbReference type="ARBA" id="ARBA00022984"/>
    </source>
</evidence>
<keyword evidence="4 7" id="KW-0573">Peptidoglycan synthesis</keyword>
<comment type="pathway">
    <text evidence="7">Cell wall biogenesis; peptidoglycan biosynthesis.</text>
</comment>
<dbReference type="InterPro" id="IPR018187">
    <property type="entry name" value="Asp/Glu_racemase_AS_1"/>
</dbReference>
<dbReference type="STRING" id="1470434.AZF00_00480"/>
<accession>A0A127M0X1</accession>
<comment type="similarity">
    <text evidence="7">Belongs to the aspartate/glutamate racemases family.</text>
</comment>
<evidence type="ECO:0000256" key="1">
    <source>
        <dbReference type="ARBA" id="ARBA00001602"/>
    </source>
</evidence>
<protein>
    <recommendedName>
        <fullName evidence="2 7">Glutamate racemase</fullName>
        <ecNumber evidence="2 7">5.1.1.3</ecNumber>
    </recommendedName>
</protein>
<evidence type="ECO:0000256" key="5">
    <source>
        <dbReference type="ARBA" id="ARBA00023235"/>
    </source>
</evidence>
<dbReference type="HAMAP" id="MF_00258">
    <property type="entry name" value="Glu_racemase"/>
    <property type="match status" value="1"/>
</dbReference>
<dbReference type="NCBIfam" id="TIGR00067">
    <property type="entry name" value="glut_race"/>
    <property type="match status" value="1"/>
</dbReference>
<sequence length="269" mass="28582">MSANQHTPRVLIFDSGVGSLSIGAAIHDLLPEIDLLYVMDHGGFPYGEWPEALLTEHICATVCRVLATHKVDLLVMACNSASTAVLPALRSQITIPVVGVVPAIKPAAALSQSGVIGLLATPGTVSRPYTAQLIQDFAAHCHIIAVGSPELAPAVENFIWHEHALDAVLSRVKTAFSQHTDFSAMDTIILACTHFPLVQPQLSVLLPNINWVDSGQAIARRVAFLMGELGLAETPGKPARQSAIILGEEPASANLAQYLQARNIKISAD</sequence>
<dbReference type="GO" id="GO:0008360">
    <property type="term" value="P:regulation of cell shape"/>
    <property type="evidence" value="ECO:0007669"/>
    <property type="project" value="UniProtKB-KW"/>
</dbReference>
<dbReference type="UniPathway" id="UPA00219"/>
<evidence type="ECO:0000313" key="9">
    <source>
        <dbReference type="Proteomes" id="UP000074119"/>
    </source>
</evidence>
<keyword evidence="6 7" id="KW-0961">Cell wall biogenesis/degradation</keyword>
<dbReference type="InterPro" id="IPR015942">
    <property type="entry name" value="Asp/Glu/hydantoin_racemase"/>
</dbReference>
<dbReference type="PANTHER" id="PTHR21198">
    <property type="entry name" value="GLUTAMATE RACEMASE"/>
    <property type="match status" value="1"/>
</dbReference>
<dbReference type="EC" id="5.1.1.3" evidence="2 7"/>
<keyword evidence="5 7" id="KW-0413">Isomerase</keyword>
<feature type="binding site" evidence="7">
    <location>
        <begin position="14"/>
        <end position="15"/>
    </location>
    <ligand>
        <name>substrate</name>
    </ligand>
</feature>
<proteinExistence type="inferred from homology"/>